<dbReference type="OrthoDB" id="2454651at2"/>
<dbReference type="Proteomes" id="UP000440978">
    <property type="component" value="Unassembled WGS sequence"/>
</dbReference>
<accession>A0A6N8CNM2</accession>
<gene>
    <name evidence="1" type="ORF">GMB86_01570</name>
</gene>
<dbReference type="EMBL" id="WNHB01000002">
    <property type="protein sequence ID" value="MTT30703.1"/>
    <property type="molecule type" value="Genomic_DNA"/>
</dbReference>
<dbReference type="RefSeq" id="WP_155216146.1">
    <property type="nucleotide sequence ID" value="NZ_WNHB01000002.1"/>
</dbReference>
<comment type="caution">
    <text evidence="1">The sequence shown here is derived from an EMBL/GenBank/DDBJ whole genome shotgun (WGS) entry which is preliminary data.</text>
</comment>
<protein>
    <submittedName>
        <fullName evidence="1">Uncharacterized protein</fullName>
    </submittedName>
</protein>
<proteinExistence type="predicted"/>
<sequence>MHEHQLFMEEKERIDNLVEQGYKITGIEENLSGAYVHFDYIDHDNRNVETQILHVLSADARKYFTTLLVAKEKRFD</sequence>
<organism evidence="1 2">
    <name type="scientific">Terrilactibacillus tamarindi</name>
    <dbReference type="NCBI Taxonomy" id="2599694"/>
    <lineage>
        <taxon>Bacteria</taxon>
        <taxon>Bacillati</taxon>
        <taxon>Bacillota</taxon>
        <taxon>Bacilli</taxon>
        <taxon>Bacillales</taxon>
        <taxon>Bacillaceae</taxon>
        <taxon>Terrilactibacillus</taxon>
    </lineage>
</organism>
<dbReference type="AlphaFoldDB" id="A0A6N8CNM2"/>
<reference evidence="1 2" key="1">
    <citation type="submission" date="2019-11" db="EMBL/GenBank/DDBJ databases">
        <title>Terrilactibacillus tamarindus sp. nov. BCM23-1 isolated from bark of Tamarindus indica.</title>
        <authorList>
            <person name="Kingkaew E."/>
            <person name="Tanasupawat S."/>
        </authorList>
    </citation>
    <scope>NUCLEOTIDE SEQUENCE [LARGE SCALE GENOMIC DNA]</scope>
    <source>
        <strain evidence="1 2">BCM23-1</strain>
    </source>
</reference>
<evidence type="ECO:0000313" key="2">
    <source>
        <dbReference type="Proteomes" id="UP000440978"/>
    </source>
</evidence>
<name>A0A6N8CNM2_9BACI</name>
<keyword evidence="2" id="KW-1185">Reference proteome</keyword>
<evidence type="ECO:0000313" key="1">
    <source>
        <dbReference type="EMBL" id="MTT30703.1"/>
    </source>
</evidence>